<evidence type="ECO:0000313" key="2">
    <source>
        <dbReference type="EMBL" id="PVH26481.1"/>
    </source>
</evidence>
<accession>A0A2T8HM20</accession>
<evidence type="ECO:0000256" key="1">
    <source>
        <dbReference type="SAM" id="SignalP"/>
    </source>
</evidence>
<name>A0A2T8HM20_9SPHI</name>
<feature type="signal peptide" evidence="1">
    <location>
        <begin position="1"/>
        <end position="24"/>
    </location>
</feature>
<feature type="chain" id="PRO_5015531639" evidence="1">
    <location>
        <begin position="25"/>
        <end position="318"/>
    </location>
</feature>
<dbReference type="EMBL" id="QDKG01000001">
    <property type="protein sequence ID" value="PVH26481.1"/>
    <property type="molecule type" value="Genomic_DNA"/>
</dbReference>
<dbReference type="AlphaFoldDB" id="A0A2T8HM20"/>
<evidence type="ECO:0000313" key="3">
    <source>
        <dbReference type="Proteomes" id="UP000245627"/>
    </source>
</evidence>
<sequence length="318" mass="36207">MRKSIFSFFNLTCLLLLTGLFVSCKDFNDLSTLIQEEDSSLFLKDDLRATSSFTDCLESYDLWTINVVKYKCPINAFQIAQNKEYIKVDENVRKAMEDSIGKYPGPIWSPEEFERRLQQMLDQKEKKIPLYPIYRYGVPINSIYDELANSPDVADVTIYVLDQVNFDGYIALGIRSNSLSPEPYSRAVAFYPNASMISTGNQYPERFFDVSGLAYTHSFTIEGAFIPELLNYVAHRQGSPQHFFSNPSFQGYQLFKEGFSRGSLIFPPTPIFSQSRWQTNILASGIRDWNPPAWVKVNLNGGHIPQRVGEGGGDIIFP</sequence>
<dbReference type="RefSeq" id="WP_116774343.1">
    <property type="nucleotide sequence ID" value="NZ_QDKG01000001.1"/>
</dbReference>
<keyword evidence="3" id="KW-1185">Reference proteome</keyword>
<organism evidence="2 3">
    <name type="scientific">Sphingobacterium corticibacter</name>
    <dbReference type="NCBI Taxonomy" id="2171749"/>
    <lineage>
        <taxon>Bacteria</taxon>
        <taxon>Pseudomonadati</taxon>
        <taxon>Bacteroidota</taxon>
        <taxon>Sphingobacteriia</taxon>
        <taxon>Sphingobacteriales</taxon>
        <taxon>Sphingobacteriaceae</taxon>
        <taxon>Sphingobacterium</taxon>
    </lineage>
</organism>
<dbReference type="OrthoDB" id="797513at2"/>
<keyword evidence="1" id="KW-0732">Signal</keyword>
<gene>
    <name evidence="2" type="ORF">DC487_02360</name>
</gene>
<dbReference type="Proteomes" id="UP000245627">
    <property type="component" value="Unassembled WGS sequence"/>
</dbReference>
<comment type="caution">
    <text evidence="2">The sequence shown here is derived from an EMBL/GenBank/DDBJ whole genome shotgun (WGS) entry which is preliminary data.</text>
</comment>
<proteinExistence type="predicted"/>
<dbReference type="PROSITE" id="PS51257">
    <property type="entry name" value="PROKAR_LIPOPROTEIN"/>
    <property type="match status" value="1"/>
</dbReference>
<reference evidence="2 3" key="1">
    <citation type="submission" date="2018-04" db="EMBL/GenBank/DDBJ databases">
        <title>Sphingobacterium cortibacter sp. nov.</title>
        <authorList>
            <person name="Li Y."/>
        </authorList>
    </citation>
    <scope>NUCLEOTIDE SEQUENCE [LARGE SCALE GENOMIC DNA]</scope>
    <source>
        <strain evidence="2 3">2c-3</strain>
    </source>
</reference>
<protein>
    <submittedName>
        <fullName evidence="2">Uncharacterized protein</fullName>
    </submittedName>
</protein>